<keyword evidence="3" id="KW-0274">FAD</keyword>
<dbReference type="PRINTS" id="PR00368">
    <property type="entry name" value="FADPNR"/>
</dbReference>
<evidence type="ECO:0000256" key="2">
    <source>
        <dbReference type="ARBA" id="ARBA00022630"/>
    </source>
</evidence>
<dbReference type="InterPro" id="IPR036188">
    <property type="entry name" value="FAD/NAD-bd_sf"/>
</dbReference>
<evidence type="ECO:0000256" key="3">
    <source>
        <dbReference type="ARBA" id="ARBA00022827"/>
    </source>
</evidence>
<dbReference type="GO" id="GO:0019646">
    <property type="term" value="P:aerobic electron transport chain"/>
    <property type="evidence" value="ECO:0007669"/>
    <property type="project" value="TreeGrafter"/>
</dbReference>
<evidence type="ECO:0000259" key="5">
    <source>
        <dbReference type="Pfam" id="PF07992"/>
    </source>
</evidence>
<dbReference type="InterPro" id="IPR051169">
    <property type="entry name" value="NADH-Q_oxidoreductase"/>
</dbReference>
<dbReference type="GO" id="GO:0003955">
    <property type="term" value="F:NAD(P)H dehydrogenase (quinone) activity"/>
    <property type="evidence" value="ECO:0007669"/>
    <property type="project" value="TreeGrafter"/>
</dbReference>
<feature type="domain" description="FAD/NAD(P)-binding" evidence="5">
    <location>
        <begin position="15"/>
        <end position="299"/>
    </location>
</feature>
<accession>E1YCR7</accession>
<protein>
    <recommendedName>
        <fullName evidence="5">FAD/NAD(P)-binding domain-containing protein</fullName>
    </recommendedName>
</protein>
<dbReference type="InterPro" id="IPR023753">
    <property type="entry name" value="FAD/NAD-binding_dom"/>
</dbReference>
<proteinExistence type="predicted"/>
<evidence type="ECO:0000313" key="6">
    <source>
        <dbReference type="EMBL" id="CBX28361.1"/>
    </source>
</evidence>
<sequence length="381" mass="42495">MYPLSKKGYEKMGKRLLLVGGGHAHMMTLAAIHQFVEKGYEVSVIGPSVYHYYSGMGPGMLGKVYKPEEIRFATKHLVEKKGGKFILGKAARVDPEKKIVYLESGEEVLYDVVSFNSGSQVLKMDIEGNTENIYTVKPIENLQNAQIRIEELLLKQPIRIGVIGGGPSAAEIAGNVWRIGSNFKKNALKIMIFAGNTFMDRFEEKIREKAIKSLSHRGIKIFERTFVNKIKSGSVILKTGEEYEFDFLFLALGIKPSAIFSDSKLPTGPDGGLLVNKYLQSTTYPDIFGGGDCIYFKDQPLTKVGVYAVRQNPVLLHNLMAQLEGAALKPFDPGGDYLQIFNMGDGTGIFQKKGLIFGGKPAFWIKDYIDRKFMKKFQAFE</sequence>
<dbReference type="EMBL" id="FR695868">
    <property type="protein sequence ID" value="CBX28361.1"/>
    <property type="molecule type" value="Genomic_DNA"/>
</dbReference>
<evidence type="ECO:0000256" key="1">
    <source>
        <dbReference type="ARBA" id="ARBA00001974"/>
    </source>
</evidence>
<dbReference type="Pfam" id="PF07992">
    <property type="entry name" value="Pyr_redox_2"/>
    <property type="match status" value="1"/>
</dbReference>
<dbReference type="Gene3D" id="3.50.50.100">
    <property type="match status" value="1"/>
</dbReference>
<keyword evidence="2" id="KW-0285">Flavoprotein</keyword>
<dbReference type="PANTHER" id="PTHR42913:SF9">
    <property type="entry name" value="SLR1591 PROTEIN"/>
    <property type="match status" value="1"/>
</dbReference>
<dbReference type="AlphaFoldDB" id="E1YCR7"/>
<gene>
    <name evidence="6" type="ORF">N47_G36850</name>
</gene>
<evidence type="ECO:0000256" key="4">
    <source>
        <dbReference type="ARBA" id="ARBA00023002"/>
    </source>
</evidence>
<comment type="cofactor">
    <cofactor evidence="1">
        <name>FAD</name>
        <dbReference type="ChEBI" id="CHEBI:57692"/>
    </cofactor>
</comment>
<organism evidence="6">
    <name type="scientific">uncultured Desulfobacterium sp</name>
    <dbReference type="NCBI Taxonomy" id="201089"/>
    <lineage>
        <taxon>Bacteria</taxon>
        <taxon>Pseudomonadati</taxon>
        <taxon>Thermodesulfobacteriota</taxon>
        <taxon>Desulfobacteria</taxon>
        <taxon>Desulfobacterales</taxon>
        <taxon>Desulfobacteriaceae</taxon>
        <taxon>Desulfobacterium</taxon>
        <taxon>environmental samples</taxon>
    </lineage>
</organism>
<reference evidence="6" key="1">
    <citation type="journal article" date="2011" name="Environ. Microbiol.">
        <title>Genomic insights into the metabolic potential of the polycyclic aromatic hydrocarbon degrading sulfate-reducing Deltaproteobacterium N47.</title>
        <authorList>
            <person name="Bergmann F."/>
            <person name="Selesi D."/>
            <person name="Weinmaier T."/>
            <person name="Tischler P."/>
            <person name="Rattei T."/>
            <person name="Meckenstock R.U."/>
        </authorList>
    </citation>
    <scope>NUCLEOTIDE SEQUENCE</scope>
</reference>
<keyword evidence="4" id="KW-0560">Oxidoreductase</keyword>
<dbReference type="SUPFAM" id="SSF51905">
    <property type="entry name" value="FAD/NAD(P)-binding domain"/>
    <property type="match status" value="2"/>
</dbReference>
<name>E1YCR7_9BACT</name>
<dbReference type="PANTHER" id="PTHR42913">
    <property type="entry name" value="APOPTOSIS-INDUCING FACTOR 1"/>
    <property type="match status" value="1"/>
</dbReference>